<evidence type="ECO:0008006" key="4">
    <source>
        <dbReference type="Google" id="ProtNLM"/>
    </source>
</evidence>
<dbReference type="AlphaFoldDB" id="A0A939JIT8"/>
<protein>
    <recommendedName>
        <fullName evidence="4">Sirohydrochlorin ferrochelatase</fullName>
    </recommendedName>
</protein>
<feature type="compositionally biased region" description="Basic residues" evidence="1">
    <location>
        <begin position="16"/>
        <end position="26"/>
    </location>
</feature>
<dbReference type="EMBL" id="JAFLRJ010000156">
    <property type="protein sequence ID" value="MBO0513530.1"/>
    <property type="molecule type" value="Genomic_DNA"/>
</dbReference>
<accession>A0A939JIT8</accession>
<comment type="caution">
    <text evidence="2">The sequence shown here is derived from an EMBL/GenBank/DDBJ whole genome shotgun (WGS) entry which is preliminary data.</text>
</comment>
<evidence type="ECO:0000256" key="1">
    <source>
        <dbReference type="SAM" id="MobiDB-lite"/>
    </source>
</evidence>
<dbReference type="RefSeq" id="WP_206962951.1">
    <property type="nucleotide sequence ID" value="NZ_BAAAJJ010000021.1"/>
</dbReference>
<feature type="region of interest" description="Disordered" evidence="1">
    <location>
        <begin position="1"/>
        <end position="35"/>
    </location>
</feature>
<proteinExistence type="predicted"/>
<evidence type="ECO:0000313" key="2">
    <source>
        <dbReference type="EMBL" id="MBO0513530.1"/>
    </source>
</evidence>
<gene>
    <name evidence="2" type="ORF">J0695_17235</name>
</gene>
<evidence type="ECO:0000313" key="3">
    <source>
        <dbReference type="Proteomes" id="UP000664167"/>
    </source>
</evidence>
<organism evidence="2 3">
    <name type="scientific">Streptomyces beijiangensis</name>
    <dbReference type="NCBI Taxonomy" id="163361"/>
    <lineage>
        <taxon>Bacteria</taxon>
        <taxon>Bacillati</taxon>
        <taxon>Actinomycetota</taxon>
        <taxon>Actinomycetes</taxon>
        <taxon>Kitasatosporales</taxon>
        <taxon>Streptomycetaceae</taxon>
        <taxon>Streptomyces</taxon>
    </lineage>
</organism>
<dbReference type="Proteomes" id="UP000664167">
    <property type="component" value="Unassembled WGS sequence"/>
</dbReference>
<keyword evidence="3" id="KW-1185">Reference proteome</keyword>
<dbReference type="Gene3D" id="3.40.50.1400">
    <property type="match status" value="1"/>
</dbReference>
<name>A0A939JIT8_9ACTN</name>
<reference evidence="2" key="1">
    <citation type="submission" date="2021-03" db="EMBL/GenBank/DDBJ databases">
        <title>Streptomyces poriferae sp. nov., a novel marine sponge-derived Actinobacteria species with anti-MRSA activity.</title>
        <authorList>
            <person name="Sandoval-Powers M."/>
            <person name="Kralova S."/>
            <person name="Nguyen G.-S."/>
            <person name="Fawwal D."/>
            <person name="Degnes K."/>
            <person name="Klinkenberg G."/>
            <person name="Sletta H."/>
            <person name="Wentzel A."/>
            <person name="Liles M.R."/>
        </authorList>
    </citation>
    <scope>NUCLEOTIDE SEQUENCE</scope>
    <source>
        <strain evidence="2">DSM 41794</strain>
    </source>
</reference>
<sequence>MSSPTGPASGLPVRMPRPRQSGRHRRPEPAVAPEGAPALVLALPGTPSSASRSLAEEVISIARSELPGLDARIGYLDGAADDAEFPTLDTVLARTATERTARYEQARAAGREVAPPEGPVAVVVPLLAGPDAAIMRRIRQAVVDSTTHAELADVLGPHPLLAEGLHVRLSEAGLARADRARLFTVATAADGIILATVGGDDAVQAAGITGMLLAARLAVPVMAAALDVDGSVTAIAEQLRGSGSAQLALAPYLIGPEVAGSLLDDAAKEAGCAASEALGAYPAVGKLVLAKYSSALGITPQQPSQGAPVS</sequence>